<sequence length="160" mass="16949">MGFTTRGTVRRMARVAIAGAAMMAAVQGASADDAGVHDFFSAIFGGGQTQAAPASESAAPAPGYDAPMRRASRPLTVRLHRPKPRIVYVDAPTKPAPVSIFEDRTLRRGDAVMTAKGVRIFAGSSSWPYSERDFVGLTDASQVSKDTSKVLAQLDKLPRG</sequence>
<comment type="caution">
    <text evidence="3">The sequence shown here is derived from an EMBL/GenBank/DDBJ whole genome shotgun (WGS) entry which is preliminary data.</text>
</comment>
<dbReference type="Proteomes" id="UP000289411">
    <property type="component" value="Unassembled WGS sequence"/>
</dbReference>
<evidence type="ECO:0000313" key="4">
    <source>
        <dbReference type="Proteomes" id="UP000289411"/>
    </source>
</evidence>
<proteinExistence type="predicted"/>
<evidence type="ECO:0000313" key="3">
    <source>
        <dbReference type="EMBL" id="RYB07677.1"/>
    </source>
</evidence>
<protein>
    <submittedName>
        <fullName evidence="3">Uncharacterized protein</fullName>
    </submittedName>
</protein>
<feature type="signal peptide" evidence="2">
    <location>
        <begin position="1"/>
        <end position="31"/>
    </location>
</feature>
<name>A0A4Q2RK15_9HYPH</name>
<evidence type="ECO:0000256" key="1">
    <source>
        <dbReference type="SAM" id="MobiDB-lite"/>
    </source>
</evidence>
<gene>
    <name evidence="3" type="ORF">D3272_00655</name>
</gene>
<keyword evidence="2" id="KW-0732">Signal</keyword>
<reference evidence="3 4" key="2">
    <citation type="submission" date="2019-02" db="EMBL/GenBank/DDBJ databases">
        <title>'Lichenibacterium ramalinii' gen. nov. sp. nov., 'Lichenibacterium minor' gen. nov. sp. nov.</title>
        <authorList>
            <person name="Pankratov T."/>
        </authorList>
    </citation>
    <scope>NUCLEOTIDE SEQUENCE [LARGE SCALE GENOMIC DNA]</scope>
    <source>
        <strain evidence="3 4">RmlP001</strain>
    </source>
</reference>
<feature type="chain" id="PRO_5020704315" evidence="2">
    <location>
        <begin position="32"/>
        <end position="160"/>
    </location>
</feature>
<feature type="region of interest" description="Disordered" evidence="1">
    <location>
        <begin position="51"/>
        <end position="70"/>
    </location>
</feature>
<accession>A0A4Q2RK15</accession>
<keyword evidence="4" id="KW-1185">Reference proteome</keyword>
<feature type="compositionally biased region" description="Low complexity" evidence="1">
    <location>
        <begin position="51"/>
        <end position="62"/>
    </location>
</feature>
<dbReference type="EMBL" id="QYBC01000001">
    <property type="protein sequence ID" value="RYB07677.1"/>
    <property type="molecule type" value="Genomic_DNA"/>
</dbReference>
<reference evidence="3 4" key="1">
    <citation type="submission" date="2018-09" db="EMBL/GenBank/DDBJ databases">
        <authorList>
            <person name="Grouzdev D.S."/>
            <person name="Krutkina M.S."/>
        </authorList>
    </citation>
    <scope>NUCLEOTIDE SEQUENCE [LARGE SCALE GENOMIC DNA]</scope>
    <source>
        <strain evidence="3 4">RmlP001</strain>
    </source>
</reference>
<dbReference type="AlphaFoldDB" id="A0A4Q2RK15"/>
<evidence type="ECO:0000256" key="2">
    <source>
        <dbReference type="SAM" id="SignalP"/>
    </source>
</evidence>
<organism evidence="3 4">
    <name type="scientific">Lichenibacterium ramalinae</name>
    <dbReference type="NCBI Taxonomy" id="2316527"/>
    <lineage>
        <taxon>Bacteria</taxon>
        <taxon>Pseudomonadati</taxon>
        <taxon>Pseudomonadota</taxon>
        <taxon>Alphaproteobacteria</taxon>
        <taxon>Hyphomicrobiales</taxon>
        <taxon>Lichenihabitantaceae</taxon>
        <taxon>Lichenibacterium</taxon>
    </lineage>
</organism>